<evidence type="ECO:0000256" key="3">
    <source>
        <dbReference type="ARBA" id="ARBA00022448"/>
    </source>
</evidence>
<feature type="transmembrane region" description="Helical" evidence="9">
    <location>
        <begin position="77"/>
        <end position="97"/>
    </location>
</feature>
<evidence type="ECO:0000256" key="2">
    <source>
        <dbReference type="ARBA" id="ARBA00008114"/>
    </source>
</evidence>
<dbReference type="EMBL" id="LXYT01000001">
    <property type="protein sequence ID" value="OLY43766.1"/>
    <property type="molecule type" value="Genomic_DNA"/>
</dbReference>
<dbReference type="Pfam" id="PF16916">
    <property type="entry name" value="ZT_dimer"/>
    <property type="match status" value="1"/>
</dbReference>
<evidence type="ECO:0000259" key="10">
    <source>
        <dbReference type="Pfam" id="PF01545"/>
    </source>
</evidence>
<name>A0A1R0F9X5_9HYPH</name>
<dbReference type="GO" id="GO:0006882">
    <property type="term" value="P:intracellular zinc ion homeostasis"/>
    <property type="evidence" value="ECO:0007669"/>
    <property type="project" value="TreeGrafter"/>
</dbReference>
<dbReference type="RefSeq" id="WP_075869844.1">
    <property type="nucleotide sequence ID" value="NZ_CALYQA010000004.1"/>
</dbReference>
<dbReference type="InterPro" id="IPR050291">
    <property type="entry name" value="CDF_Transporter"/>
</dbReference>
<dbReference type="InterPro" id="IPR027469">
    <property type="entry name" value="Cation_efflux_TMD_sf"/>
</dbReference>
<feature type="transmembrane region" description="Helical" evidence="9">
    <location>
        <begin position="157"/>
        <end position="178"/>
    </location>
</feature>
<accession>A0A1R0F9X5</accession>
<sequence>MTDADSRLKQLAIWSIPVAIVVFALKYFAYYVTGSVALYSDALESIVNVIAAIAAYIAIIISMKPADNDHPFGHTKAEYFSAILEGAMIFVAAIMILRESWPLLTSSHLPEQPGYGLAINLAASAINAIWAFILIQQGKISHSPALKADGMHLMTDVFTSFGVLAGLLAAILTGWAILDPVLAIIVALNILWQGWKVINNSVQGLMDVGVELEETMRIRDTISSHAAGAIEAHDLRTRVAGQVTFIEFHLVVPSKMTVGDAHDICNRIEDALKKEVENARIVIHIEPEEEAKLPKGTTAVPIA</sequence>
<dbReference type="PANTHER" id="PTHR43840:SF15">
    <property type="entry name" value="MITOCHONDRIAL METAL TRANSPORTER 1-RELATED"/>
    <property type="match status" value="1"/>
</dbReference>
<feature type="domain" description="Cation efflux protein transmembrane" evidence="10">
    <location>
        <begin position="15"/>
        <end position="206"/>
    </location>
</feature>
<dbReference type="GO" id="GO:0005886">
    <property type="term" value="C:plasma membrane"/>
    <property type="evidence" value="ECO:0007669"/>
    <property type="project" value="UniProtKB-SubCell"/>
</dbReference>
<dbReference type="InterPro" id="IPR036837">
    <property type="entry name" value="Cation_efflux_CTD_sf"/>
</dbReference>
<keyword evidence="6 9" id="KW-1133">Transmembrane helix</keyword>
<dbReference type="InterPro" id="IPR002524">
    <property type="entry name" value="Cation_efflux"/>
</dbReference>
<evidence type="ECO:0000313" key="12">
    <source>
        <dbReference type="EMBL" id="OLY43766.1"/>
    </source>
</evidence>
<evidence type="ECO:0000256" key="6">
    <source>
        <dbReference type="ARBA" id="ARBA00022989"/>
    </source>
</evidence>
<dbReference type="SUPFAM" id="SSF161111">
    <property type="entry name" value="Cation efflux protein transmembrane domain-like"/>
    <property type="match status" value="1"/>
</dbReference>
<protein>
    <recommendedName>
        <fullName evidence="8">Protein p34</fullName>
    </recommendedName>
</protein>
<dbReference type="SUPFAM" id="SSF160240">
    <property type="entry name" value="Cation efflux protein cytoplasmic domain-like"/>
    <property type="match status" value="1"/>
</dbReference>
<dbReference type="GO" id="GO:0015086">
    <property type="term" value="F:cadmium ion transmembrane transporter activity"/>
    <property type="evidence" value="ECO:0007669"/>
    <property type="project" value="TreeGrafter"/>
</dbReference>
<dbReference type="Proteomes" id="UP000187344">
    <property type="component" value="Unassembled WGS sequence"/>
</dbReference>
<dbReference type="Pfam" id="PF01545">
    <property type="entry name" value="Cation_efflux"/>
    <property type="match status" value="1"/>
</dbReference>
<dbReference type="FunFam" id="3.30.70.1350:FF:000002">
    <property type="entry name" value="Ferrous-iron efflux pump FieF"/>
    <property type="match status" value="1"/>
</dbReference>
<comment type="caution">
    <text evidence="12">The sequence shown here is derived from an EMBL/GenBank/DDBJ whole genome shotgun (WGS) entry which is preliminary data.</text>
</comment>
<dbReference type="Gene3D" id="3.30.70.1350">
    <property type="entry name" value="Cation efflux protein, cytoplasmic domain"/>
    <property type="match status" value="1"/>
</dbReference>
<dbReference type="InterPro" id="IPR027470">
    <property type="entry name" value="Cation_efflux_CTD"/>
</dbReference>
<evidence type="ECO:0000256" key="9">
    <source>
        <dbReference type="SAM" id="Phobius"/>
    </source>
</evidence>
<keyword evidence="3" id="KW-0813">Transport</keyword>
<gene>
    <name evidence="12" type="ORF">PEB0149_012010</name>
</gene>
<dbReference type="GO" id="GO:0015093">
    <property type="term" value="F:ferrous iron transmembrane transporter activity"/>
    <property type="evidence" value="ECO:0007669"/>
    <property type="project" value="TreeGrafter"/>
</dbReference>
<comment type="similarity">
    <text evidence="2">Belongs to the cation diffusion facilitator (CDF) transporter (TC 2.A.4) family.</text>
</comment>
<evidence type="ECO:0000259" key="11">
    <source>
        <dbReference type="Pfam" id="PF16916"/>
    </source>
</evidence>
<dbReference type="OrthoDB" id="9806522at2"/>
<feature type="transmembrane region" description="Helical" evidence="9">
    <location>
        <begin position="117"/>
        <end position="136"/>
    </location>
</feature>
<keyword evidence="5 9" id="KW-0812">Transmembrane</keyword>
<proteinExistence type="inferred from homology"/>
<reference evidence="12 13" key="1">
    <citation type="submission" date="2016-12" db="EMBL/GenBank/DDBJ databases">
        <title>Comparative genomics of Bartonella apis.</title>
        <authorList>
            <person name="Engel P."/>
        </authorList>
    </citation>
    <scope>NUCLEOTIDE SEQUENCE [LARGE SCALE GENOMIC DNA]</scope>
    <source>
        <strain evidence="12 13">PEB0149</strain>
    </source>
</reference>
<evidence type="ECO:0000256" key="8">
    <source>
        <dbReference type="ARBA" id="ARBA00068882"/>
    </source>
</evidence>
<evidence type="ECO:0000256" key="5">
    <source>
        <dbReference type="ARBA" id="ARBA00022692"/>
    </source>
</evidence>
<keyword evidence="7 9" id="KW-0472">Membrane</keyword>
<comment type="subcellular location">
    <subcellularLocation>
        <location evidence="1">Cell membrane</location>
        <topology evidence="1">Multi-pass membrane protein</topology>
    </subcellularLocation>
</comment>
<organism evidence="12 13">
    <name type="scientific">Bartonella apis</name>
    <dbReference type="NCBI Taxonomy" id="1686310"/>
    <lineage>
        <taxon>Bacteria</taxon>
        <taxon>Pseudomonadati</taxon>
        <taxon>Pseudomonadota</taxon>
        <taxon>Alphaproteobacteria</taxon>
        <taxon>Hyphomicrobiales</taxon>
        <taxon>Bartonellaceae</taxon>
        <taxon>Bartonella</taxon>
    </lineage>
</organism>
<evidence type="ECO:0000313" key="13">
    <source>
        <dbReference type="Proteomes" id="UP000187344"/>
    </source>
</evidence>
<dbReference type="AlphaFoldDB" id="A0A1R0F9X5"/>
<dbReference type="PANTHER" id="PTHR43840">
    <property type="entry name" value="MITOCHONDRIAL METAL TRANSPORTER 1-RELATED"/>
    <property type="match status" value="1"/>
</dbReference>
<feature type="domain" description="Cation efflux protein cytoplasmic" evidence="11">
    <location>
        <begin position="213"/>
        <end position="288"/>
    </location>
</feature>
<feature type="transmembrane region" description="Helical" evidence="9">
    <location>
        <begin position="12"/>
        <end position="33"/>
    </location>
</feature>
<feature type="transmembrane region" description="Helical" evidence="9">
    <location>
        <begin position="45"/>
        <end position="65"/>
    </location>
</feature>
<dbReference type="Gene3D" id="1.20.1510.10">
    <property type="entry name" value="Cation efflux protein transmembrane domain"/>
    <property type="match status" value="1"/>
</dbReference>
<evidence type="ECO:0000256" key="4">
    <source>
        <dbReference type="ARBA" id="ARBA00022475"/>
    </source>
</evidence>
<dbReference type="InterPro" id="IPR058533">
    <property type="entry name" value="Cation_efflux_TM"/>
</dbReference>
<evidence type="ECO:0000256" key="7">
    <source>
        <dbReference type="ARBA" id="ARBA00023136"/>
    </source>
</evidence>
<keyword evidence="13" id="KW-1185">Reference proteome</keyword>
<dbReference type="NCBIfam" id="TIGR01297">
    <property type="entry name" value="CDF"/>
    <property type="match status" value="1"/>
</dbReference>
<keyword evidence="4" id="KW-1003">Cell membrane</keyword>
<dbReference type="GO" id="GO:0015341">
    <property type="term" value="F:zinc efflux antiporter activity"/>
    <property type="evidence" value="ECO:0007669"/>
    <property type="project" value="TreeGrafter"/>
</dbReference>
<evidence type="ECO:0000256" key="1">
    <source>
        <dbReference type="ARBA" id="ARBA00004651"/>
    </source>
</evidence>